<evidence type="ECO:0008006" key="6">
    <source>
        <dbReference type="Google" id="ProtNLM"/>
    </source>
</evidence>
<feature type="transmembrane region" description="Helical" evidence="3">
    <location>
        <begin position="902"/>
        <end position="923"/>
    </location>
</feature>
<keyword evidence="1" id="KW-0677">Repeat</keyword>
<comment type="caution">
    <text evidence="4">The sequence shown here is derived from an EMBL/GenBank/DDBJ whole genome shotgun (WGS) entry which is preliminary data.</text>
</comment>
<feature type="transmembrane region" description="Helical" evidence="3">
    <location>
        <begin position="935"/>
        <end position="957"/>
    </location>
</feature>
<gene>
    <name evidence="4" type="ORF">RclHR1_02730007</name>
</gene>
<sequence>MVDTRCVKHYVALSTDGKQVAIFNPNELKLSVGKFESVENLTHYEPFKDSKNKHNVLSNTLMWSLSVSNELNGEILVALSRPGNSSKRPRKPHAFLGVQAGSFILKSKSPEVNKTEALDALEKGESNPATWIFSILNKEFVQTIDGTGGTVKFLVSSTSNSKVTQEVVIVHNYGITKTTIPLNYHQYTSTLFLLNKTFHNKLYDKNSFKLVDLYFPQTIIKQIGPSTKDNSFYRNVKRNYFFIKDCKLNTHLLECYDLEGTNNGELIKSFKVDSNKQYFKESSRYSYEYVKNNTIIEISTNEKLLAYYSGFNRNNVTLYLMENSLEICTKRFTNIQTIVHIQFICNDEKLLIIGEEAIEGKEVEHSEENEIRVKSSNKSLIIIWDLFSSNSEKESIKIIDDPLNLSCVFQHHRNFAYSDEKIIYIKDGIIKTLDLIDILKASENCDSLTLKSFNETQGDQPDHMIYEPWTELYPRISLYLKDIQLIIGTNSVQIWRKSRLEFIWIGYGKKIDIKSLSTGENEFLLEFILCNNLPAAAEKELLIKLHWPHNIPILKHACIALEYLHKYHHNDQISSTNKPLFDQLQIQVQNIVKNFIKEHPIIFKLSDIRYNIMGNLIRGNCVSIIKKILFINENSVNTSKLLRAMKAKMNNHLHFPRLYSWDSNSQKKSDLEVAIESIAGVHRKETLIVGYLLDYYSDNAMQDTGWMFTITQALPLLYDNHLDYYARELFYKPCFGAKQSRIDESLVSSFELRKGQYKRVHAINIQRGLLKKPNVRKSGFSGFKEKLVKVKMYLIQYLLDIRKHDPSVMTNLCMVPLPDFLVYPQGSPKVVNNDKYLIFRILKIIFWPREYIISKDSQCSPFLRVLARDNRETIFSNPSLAALVDYKWRTTQLYFLRHSLKYIFFALFFSFIMNIIDISNIIHVNDKFSLNVRKIVNFILQTLFFYLGYYLLATEYIQLKHKGFRRYASVYKFFDCVAVIVPVCLVISLDFFNPINLDLNSNGVPLRNYTVAISLTTLVMWIELVRLLLLRFFSGPANYINISLSIIRRVFYFFIFMFILIIAIAHSMYILLRSPKTINLEPNGQSYAILSSTSDAKNLYPDITISQTFDVDNVTDNYFSNFWESIMAVYFWINGRWDQVDQWNFLPVEILCFVASILLITVMQNMLIAFMTSVFDDARASGRQAVLKFRAELICDYETLEKAVSSRKNERNGYKENPRYLYYVAKVDEVEHWEEKGKKYRKMHKTILVDKSDVLTDDDDENVSSSNNKDRKLLLSDDSLNSENDGFCETVENKRIVNEVVKLEQKMNELQNGMKILDGKLEQIFQLLKSK</sequence>
<dbReference type="PANTHER" id="PTHR10582:SF2">
    <property type="entry name" value="INACTIVE"/>
    <property type="match status" value="1"/>
</dbReference>
<dbReference type="STRING" id="94130.A0A2Z6R2Y8"/>
<evidence type="ECO:0000256" key="1">
    <source>
        <dbReference type="ARBA" id="ARBA00022737"/>
    </source>
</evidence>
<keyword evidence="3" id="KW-0812">Transmembrane</keyword>
<dbReference type="InterPro" id="IPR024862">
    <property type="entry name" value="TRPV"/>
</dbReference>
<name>A0A2Z6R2Y8_9GLOM</name>
<feature type="transmembrane region" description="Helical" evidence="3">
    <location>
        <begin position="969"/>
        <end position="989"/>
    </location>
</feature>
<dbReference type="GO" id="GO:0005886">
    <property type="term" value="C:plasma membrane"/>
    <property type="evidence" value="ECO:0007669"/>
    <property type="project" value="TreeGrafter"/>
</dbReference>
<protein>
    <recommendedName>
        <fullName evidence="6">Ion transport domain-containing protein</fullName>
    </recommendedName>
</protein>
<evidence type="ECO:0000256" key="3">
    <source>
        <dbReference type="SAM" id="Phobius"/>
    </source>
</evidence>
<keyword evidence="3" id="KW-0472">Membrane</keyword>
<feature type="coiled-coil region" evidence="2">
    <location>
        <begin position="1293"/>
        <end position="1320"/>
    </location>
</feature>
<accession>A0A2Z6R2Y8</accession>
<evidence type="ECO:0000313" key="5">
    <source>
        <dbReference type="Proteomes" id="UP000247702"/>
    </source>
</evidence>
<evidence type="ECO:0000256" key="2">
    <source>
        <dbReference type="SAM" id="Coils"/>
    </source>
</evidence>
<feature type="transmembrane region" description="Helical" evidence="3">
    <location>
        <begin position="1050"/>
        <end position="1072"/>
    </location>
</feature>
<feature type="transmembrane region" description="Helical" evidence="3">
    <location>
        <begin position="1145"/>
        <end position="1163"/>
    </location>
</feature>
<reference evidence="4 5" key="1">
    <citation type="submission" date="2017-11" db="EMBL/GenBank/DDBJ databases">
        <title>The genome of Rhizophagus clarus HR1 reveals common genetic basis of auxotrophy among arbuscular mycorrhizal fungi.</title>
        <authorList>
            <person name="Kobayashi Y."/>
        </authorList>
    </citation>
    <scope>NUCLEOTIDE SEQUENCE [LARGE SCALE GENOMIC DNA]</scope>
    <source>
        <strain evidence="4 5">HR1</strain>
    </source>
</reference>
<keyword evidence="5" id="KW-1185">Reference proteome</keyword>
<dbReference type="GO" id="GO:0098703">
    <property type="term" value="P:calcium ion import across plasma membrane"/>
    <property type="evidence" value="ECO:0007669"/>
    <property type="project" value="TreeGrafter"/>
</dbReference>
<feature type="transmembrane region" description="Helical" evidence="3">
    <location>
        <begin position="1009"/>
        <end position="1029"/>
    </location>
</feature>
<dbReference type="GO" id="GO:0005216">
    <property type="term" value="F:monoatomic ion channel activity"/>
    <property type="evidence" value="ECO:0007669"/>
    <property type="project" value="InterPro"/>
</dbReference>
<dbReference type="PANTHER" id="PTHR10582">
    <property type="entry name" value="TRANSIENT RECEPTOR POTENTIAL ION CHANNEL PROTEIN"/>
    <property type="match status" value="1"/>
</dbReference>
<evidence type="ECO:0000313" key="4">
    <source>
        <dbReference type="EMBL" id="GBB96335.1"/>
    </source>
</evidence>
<dbReference type="Proteomes" id="UP000247702">
    <property type="component" value="Unassembled WGS sequence"/>
</dbReference>
<organism evidence="4 5">
    <name type="scientific">Rhizophagus clarus</name>
    <dbReference type="NCBI Taxonomy" id="94130"/>
    <lineage>
        <taxon>Eukaryota</taxon>
        <taxon>Fungi</taxon>
        <taxon>Fungi incertae sedis</taxon>
        <taxon>Mucoromycota</taxon>
        <taxon>Glomeromycotina</taxon>
        <taxon>Glomeromycetes</taxon>
        <taxon>Glomerales</taxon>
        <taxon>Glomeraceae</taxon>
        <taxon>Rhizophagus</taxon>
    </lineage>
</organism>
<keyword evidence="3" id="KW-1133">Transmembrane helix</keyword>
<dbReference type="EMBL" id="BEXD01001924">
    <property type="protein sequence ID" value="GBB96335.1"/>
    <property type="molecule type" value="Genomic_DNA"/>
</dbReference>
<keyword evidence="2" id="KW-0175">Coiled coil</keyword>
<proteinExistence type="predicted"/>